<evidence type="ECO:0000256" key="5">
    <source>
        <dbReference type="ARBA" id="ARBA00023242"/>
    </source>
</evidence>
<dbReference type="AlphaFoldDB" id="A0A8B8JYZ5"/>
<comment type="similarity">
    <text evidence="6">Belongs to the WRKY group III family.</text>
</comment>
<dbReference type="PANTHER" id="PTHR32096:SF133">
    <property type="entry name" value="WRKY TRANSCRIPTION FACTOR 41-RELATED"/>
    <property type="match status" value="1"/>
</dbReference>
<dbReference type="FunFam" id="2.20.25.80:FF:000009">
    <property type="entry name" value="WRKY transcription factor 53"/>
    <property type="match status" value="1"/>
</dbReference>
<dbReference type="GO" id="GO:0005634">
    <property type="term" value="C:nucleus"/>
    <property type="evidence" value="ECO:0007669"/>
    <property type="project" value="UniProtKB-SubCell"/>
</dbReference>
<feature type="region of interest" description="Disordered" evidence="7">
    <location>
        <begin position="219"/>
        <end position="241"/>
    </location>
</feature>
<feature type="domain" description="WRKY" evidence="8">
    <location>
        <begin position="142"/>
        <end position="200"/>
    </location>
</feature>
<feature type="compositionally biased region" description="Polar residues" evidence="7">
    <location>
        <begin position="229"/>
        <end position="241"/>
    </location>
</feature>
<evidence type="ECO:0000256" key="2">
    <source>
        <dbReference type="ARBA" id="ARBA00023015"/>
    </source>
</evidence>
<keyword evidence="5" id="KW-0539">Nucleus</keyword>
<protein>
    <submittedName>
        <fullName evidence="10">Probable WRKY transcription factor 53</fullName>
    </submittedName>
</protein>
<dbReference type="InterPro" id="IPR044810">
    <property type="entry name" value="WRKY_plant"/>
</dbReference>
<dbReference type="GeneID" id="113849885"/>
<name>A0A8B8JYZ5_ABRPR</name>
<evidence type="ECO:0000256" key="1">
    <source>
        <dbReference type="ARBA" id="ARBA00004123"/>
    </source>
</evidence>
<keyword evidence="9" id="KW-1185">Reference proteome</keyword>
<dbReference type="SUPFAM" id="SSF118290">
    <property type="entry name" value="WRKY DNA-binding domain"/>
    <property type="match status" value="1"/>
</dbReference>
<dbReference type="GO" id="GO:0010193">
    <property type="term" value="P:response to ozone"/>
    <property type="evidence" value="ECO:0007669"/>
    <property type="project" value="UniProtKB-ARBA"/>
</dbReference>
<reference evidence="9" key="1">
    <citation type="journal article" date="2019" name="Toxins">
        <title>Detection of Abrin-Like and Prepropulchellin-Like Toxin Genes and Transcripts Using Whole Genome Sequencing and Full-Length Transcript Sequencing of Abrus precatorius.</title>
        <authorList>
            <person name="Hovde B.T."/>
            <person name="Daligault H.E."/>
            <person name="Hanschen E.R."/>
            <person name="Kunde Y.A."/>
            <person name="Johnson M.B."/>
            <person name="Starkenburg S.R."/>
            <person name="Johnson S.L."/>
        </authorList>
    </citation>
    <scope>NUCLEOTIDE SEQUENCE [LARGE SCALE GENOMIC DNA]</scope>
</reference>
<dbReference type="GO" id="GO:0042542">
    <property type="term" value="P:response to hydrogen peroxide"/>
    <property type="evidence" value="ECO:0007669"/>
    <property type="project" value="UniProtKB-ARBA"/>
</dbReference>
<dbReference type="GO" id="GO:0010150">
    <property type="term" value="P:leaf senescence"/>
    <property type="evidence" value="ECO:0007669"/>
    <property type="project" value="UniProtKB-ARBA"/>
</dbReference>
<dbReference type="PANTHER" id="PTHR32096">
    <property type="entry name" value="WRKY TRANSCRIPTION FACTOR 30-RELATED-RELATED"/>
    <property type="match status" value="1"/>
</dbReference>
<evidence type="ECO:0000259" key="8">
    <source>
        <dbReference type="PROSITE" id="PS50811"/>
    </source>
</evidence>
<dbReference type="GO" id="GO:0000976">
    <property type="term" value="F:transcription cis-regulatory region binding"/>
    <property type="evidence" value="ECO:0007669"/>
    <property type="project" value="TreeGrafter"/>
</dbReference>
<dbReference type="Gene3D" id="2.20.25.80">
    <property type="entry name" value="WRKY domain"/>
    <property type="match status" value="1"/>
</dbReference>
<feature type="region of interest" description="Disordered" evidence="7">
    <location>
        <begin position="31"/>
        <end position="55"/>
    </location>
</feature>
<dbReference type="Pfam" id="PF03106">
    <property type="entry name" value="WRKY"/>
    <property type="match status" value="1"/>
</dbReference>
<sequence>MVDNMKCEQVGLIDELMQGKELAKQLCDHLVSSSLPSSPSSSSTTTSPPPSSHETNEVLIEKILISYEKALAMLNWKTTEGERKTKNGSMMDSHCSFTNGSPRSEVQNLEVKHKDVFKKRKTLPRSTDQVKVCSGTPHDGSLDDGYSWRKYGQKDILGAKFPRGYFRCTYRNVQGCLATKQVQKSDEDPMIYEITYKGRHTCTQASHLNKAFPSKAKTGLGENKHQTHQKNQPQQEKIEQPSETIFSFGSSLEVKMEDLENKEDIFPSFCFASPSIGSENEDKNIFSDSMIENNFMESFSPAFISPTTSESNIFCLSPCYLGSTGLGQSVQTSESDLTDIVSAPTSITNSLIMDFDFILDKFDFDTFFPLNTPELCSS</sequence>
<dbReference type="KEGG" id="aprc:113849885"/>
<dbReference type="SMART" id="SM00774">
    <property type="entry name" value="WRKY"/>
    <property type="match status" value="1"/>
</dbReference>
<dbReference type="GO" id="GO:0009751">
    <property type="term" value="P:response to salicylic acid"/>
    <property type="evidence" value="ECO:0007669"/>
    <property type="project" value="UniProtKB-ARBA"/>
</dbReference>
<comment type="subcellular location">
    <subcellularLocation>
        <location evidence="1">Nucleus</location>
    </subcellularLocation>
</comment>
<dbReference type="PROSITE" id="PS50811">
    <property type="entry name" value="WRKY"/>
    <property type="match status" value="1"/>
</dbReference>
<evidence type="ECO:0000313" key="10">
    <source>
        <dbReference type="RefSeq" id="XP_027335908.1"/>
    </source>
</evidence>
<keyword evidence="4" id="KW-0804">Transcription</keyword>
<gene>
    <name evidence="10" type="primary">LOC113849885</name>
</gene>
<dbReference type="Proteomes" id="UP000694853">
    <property type="component" value="Unplaced"/>
</dbReference>
<organism evidence="9 10">
    <name type="scientific">Abrus precatorius</name>
    <name type="common">Indian licorice</name>
    <name type="synonym">Glycine abrus</name>
    <dbReference type="NCBI Taxonomy" id="3816"/>
    <lineage>
        <taxon>Eukaryota</taxon>
        <taxon>Viridiplantae</taxon>
        <taxon>Streptophyta</taxon>
        <taxon>Embryophyta</taxon>
        <taxon>Tracheophyta</taxon>
        <taxon>Spermatophyta</taxon>
        <taxon>Magnoliopsida</taxon>
        <taxon>eudicotyledons</taxon>
        <taxon>Gunneridae</taxon>
        <taxon>Pentapetalae</taxon>
        <taxon>rosids</taxon>
        <taxon>fabids</taxon>
        <taxon>Fabales</taxon>
        <taxon>Fabaceae</taxon>
        <taxon>Papilionoideae</taxon>
        <taxon>50 kb inversion clade</taxon>
        <taxon>NPAAA clade</taxon>
        <taxon>indigoferoid/millettioid clade</taxon>
        <taxon>Abreae</taxon>
        <taxon>Abrus</taxon>
    </lineage>
</organism>
<keyword evidence="2" id="KW-0805">Transcription regulation</keyword>
<dbReference type="GO" id="GO:0003700">
    <property type="term" value="F:DNA-binding transcription factor activity"/>
    <property type="evidence" value="ECO:0007669"/>
    <property type="project" value="InterPro"/>
</dbReference>
<keyword evidence="3" id="KW-0238">DNA-binding</keyword>
<dbReference type="InterPro" id="IPR036576">
    <property type="entry name" value="WRKY_dom_sf"/>
</dbReference>
<reference evidence="10" key="2">
    <citation type="submission" date="2025-08" db="UniProtKB">
        <authorList>
            <consortium name="RefSeq"/>
        </authorList>
    </citation>
    <scope>IDENTIFICATION</scope>
    <source>
        <tissue evidence="10">Young leaves</tissue>
    </source>
</reference>
<evidence type="ECO:0000256" key="6">
    <source>
        <dbReference type="ARBA" id="ARBA00060850"/>
    </source>
</evidence>
<dbReference type="OrthoDB" id="1888929at2759"/>
<accession>A0A8B8JYZ5</accession>
<feature type="compositionally biased region" description="Low complexity" evidence="7">
    <location>
        <begin position="32"/>
        <end position="46"/>
    </location>
</feature>
<evidence type="ECO:0000256" key="4">
    <source>
        <dbReference type="ARBA" id="ARBA00023163"/>
    </source>
</evidence>
<dbReference type="RefSeq" id="XP_027335908.1">
    <property type="nucleotide sequence ID" value="XM_027480107.1"/>
</dbReference>
<dbReference type="InterPro" id="IPR003657">
    <property type="entry name" value="WRKY_dom"/>
</dbReference>
<proteinExistence type="inferred from homology"/>
<evidence type="ECO:0000256" key="3">
    <source>
        <dbReference type="ARBA" id="ARBA00023125"/>
    </source>
</evidence>
<evidence type="ECO:0000313" key="9">
    <source>
        <dbReference type="Proteomes" id="UP000694853"/>
    </source>
</evidence>
<evidence type="ECO:0000256" key="7">
    <source>
        <dbReference type="SAM" id="MobiDB-lite"/>
    </source>
</evidence>